<name>A0AAV1VCS3_9STRA</name>
<evidence type="ECO:0008006" key="3">
    <source>
        <dbReference type="Google" id="ProtNLM"/>
    </source>
</evidence>
<comment type="caution">
    <text evidence="1">The sequence shown here is derived from an EMBL/GenBank/DDBJ whole genome shotgun (WGS) entry which is preliminary data.</text>
</comment>
<proteinExistence type="predicted"/>
<evidence type="ECO:0000313" key="2">
    <source>
        <dbReference type="Proteomes" id="UP001162060"/>
    </source>
</evidence>
<gene>
    <name evidence="1" type="ORF">PM001_LOCUS29307</name>
</gene>
<sequence length="33" mass="3661">MQLRGVFCAAKLPNGQRAVGTNWVFKIKRKADG</sequence>
<reference evidence="1" key="1">
    <citation type="submission" date="2024-01" db="EMBL/GenBank/DDBJ databases">
        <authorList>
            <person name="Webb A."/>
        </authorList>
    </citation>
    <scope>NUCLEOTIDE SEQUENCE</scope>
    <source>
        <strain evidence="1">Pm1</strain>
    </source>
</reference>
<dbReference type="AlphaFoldDB" id="A0AAV1VCS3"/>
<organism evidence="1 2">
    <name type="scientific">Peronospora matthiolae</name>
    <dbReference type="NCBI Taxonomy" id="2874970"/>
    <lineage>
        <taxon>Eukaryota</taxon>
        <taxon>Sar</taxon>
        <taxon>Stramenopiles</taxon>
        <taxon>Oomycota</taxon>
        <taxon>Peronosporomycetes</taxon>
        <taxon>Peronosporales</taxon>
        <taxon>Peronosporaceae</taxon>
        <taxon>Peronospora</taxon>
    </lineage>
</organism>
<evidence type="ECO:0000313" key="1">
    <source>
        <dbReference type="EMBL" id="CAK7944157.1"/>
    </source>
</evidence>
<protein>
    <recommendedName>
        <fullName evidence="3">Reverse transcriptase</fullName>
    </recommendedName>
</protein>
<accession>A0AAV1VCS3</accession>
<dbReference type="Proteomes" id="UP001162060">
    <property type="component" value="Unassembled WGS sequence"/>
</dbReference>
<dbReference type="EMBL" id="CAKLBY020000306">
    <property type="protein sequence ID" value="CAK7944157.1"/>
    <property type="molecule type" value="Genomic_DNA"/>
</dbReference>